<keyword evidence="1" id="KW-0802">TPR repeat</keyword>
<protein>
    <submittedName>
        <fullName evidence="2">Uncharacterized protein</fullName>
    </submittedName>
</protein>
<dbReference type="Gene3D" id="3.40.50.150">
    <property type="entry name" value="Vaccinia Virus protein VP39"/>
    <property type="match status" value="1"/>
</dbReference>
<dbReference type="Pfam" id="PF13578">
    <property type="entry name" value="Methyltransf_24"/>
    <property type="match status" value="1"/>
</dbReference>
<organism evidence="2">
    <name type="scientific">Desertifilum tharense IPPAS B-1220</name>
    <dbReference type="NCBI Taxonomy" id="1781255"/>
    <lineage>
        <taxon>Bacteria</taxon>
        <taxon>Bacillati</taxon>
        <taxon>Cyanobacteriota</taxon>
        <taxon>Cyanophyceae</taxon>
        <taxon>Desertifilales</taxon>
        <taxon>Desertifilaceae</taxon>
        <taxon>Desertifilum</taxon>
    </lineage>
</organism>
<dbReference type="EMBL" id="MJGC01000110">
    <property type="protein sequence ID" value="OEJ72779.1"/>
    <property type="molecule type" value="Genomic_DNA"/>
</dbReference>
<evidence type="ECO:0000313" key="2">
    <source>
        <dbReference type="EMBL" id="OEJ72779.1"/>
    </source>
</evidence>
<reference evidence="2" key="1">
    <citation type="submission" date="2016-09" db="EMBL/GenBank/DDBJ databases">
        <title>Draft genome of thermotolerant cyanobacterium Desertifilum sp. strain IPPAS B-1220.</title>
        <authorList>
            <person name="Sinetova M.A."/>
            <person name="Bolakhan K."/>
            <person name="Zayadan B.K."/>
            <person name="Mironov K.S."/>
            <person name="Ustinova V."/>
            <person name="Kupriyanova E.V."/>
            <person name="Sidorov R.A."/>
            <person name="Skrypnik A.N."/>
            <person name="Gogoleva N.E."/>
            <person name="Gogolev Y.V."/>
            <person name="Los D.A."/>
        </authorList>
    </citation>
    <scope>NUCLEOTIDE SEQUENCE [LARGE SCALE GENOMIC DNA]</scope>
    <source>
        <strain evidence="2">IPPAS B-1220</strain>
    </source>
</reference>
<name>A0A1E5QDP7_9CYAN</name>
<evidence type="ECO:0000256" key="1">
    <source>
        <dbReference type="PROSITE-ProRule" id="PRU00339"/>
    </source>
</evidence>
<gene>
    <name evidence="2" type="ORF">BH720_22645</name>
</gene>
<dbReference type="STRING" id="1781255.BH720_22645"/>
<accession>A0A1E5QDP7</accession>
<comment type="caution">
    <text evidence="2">The sequence shown here is derived from an EMBL/GenBank/DDBJ whole genome shotgun (WGS) entry which is preliminary data.</text>
</comment>
<feature type="repeat" description="TPR" evidence="1">
    <location>
        <begin position="97"/>
        <end position="130"/>
    </location>
</feature>
<dbReference type="Pfam" id="PF13424">
    <property type="entry name" value="TPR_12"/>
    <property type="match status" value="1"/>
</dbReference>
<proteinExistence type="predicted"/>
<dbReference type="Gene3D" id="1.25.40.10">
    <property type="entry name" value="Tetratricopeptide repeat domain"/>
    <property type="match status" value="1"/>
</dbReference>
<dbReference type="SUPFAM" id="SSF53335">
    <property type="entry name" value="S-adenosyl-L-methionine-dependent methyltransferases"/>
    <property type="match status" value="1"/>
</dbReference>
<dbReference type="InterPro" id="IPR019734">
    <property type="entry name" value="TPR_rpt"/>
</dbReference>
<sequence>MNQVLSPNQVNLINQLIVANTLEKILGIENQIHSVESFLTSKDNLDPNQALQFQQQLAGAYNNLANTLVRQNQLDEALHYYNQAFHLSQLLNPSDRARLLYSIGNVFISKQNIEEAESYFRKSLEIDPNLAVSQQQLNRLQYEKHNYQKGYQFTQDWFSPSIEAWQKHFQRFINYPNLQVLEIGSWEGRSACWLIENILTHPSARITCVDTFEGSLEHHNWYSQDYIRSVEGRFDHNMTATGHPEKVIKLVGSSHEVLRSLPFQTYDLIYIDGSHIASDVVIDASLSWLLAKVGGLIVFDDYYFKFAETSPDNTQIGIDAFLKAFTPRIKILQQDRQVVVEKLSA</sequence>
<dbReference type="RefSeq" id="WP_069969494.1">
    <property type="nucleotide sequence ID" value="NZ_CM124774.1"/>
</dbReference>
<dbReference type="InterPro" id="IPR011990">
    <property type="entry name" value="TPR-like_helical_dom_sf"/>
</dbReference>
<dbReference type="PROSITE" id="PS50293">
    <property type="entry name" value="TPR_REGION"/>
    <property type="match status" value="1"/>
</dbReference>
<dbReference type="PROSITE" id="PS50005">
    <property type="entry name" value="TPR"/>
    <property type="match status" value="2"/>
</dbReference>
<dbReference type="SUPFAM" id="SSF48452">
    <property type="entry name" value="TPR-like"/>
    <property type="match status" value="1"/>
</dbReference>
<dbReference type="OrthoDB" id="292252at2"/>
<feature type="repeat" description="TPR" evidence="1">
    <location>
        <begin position="58"/>
        <end position="91"/>
    </location>
</feature>
<dbReference type="SMART" id="SM00028">
    <property type="entry name" value="TPR"/>
    <property type="match status" value="2"/>
</dbReference>
<dbReference type="InterPro" id="IPR029063">
    <property type="entry name" value="SAM-dependent_MTases_sf"/>
</dbReference>
<dbReference type="AlphaFoldDB" id="A0A1E5QDP7"/>